<reference evidence="1 2" key="1">
    <citation type="journal article" date="2016" name="Front. Microbiol.">
        <title>Genomic Resource of Rice Seed Associated Bacteria.</title>
        <authorList>
            <person name="Midha S."/>
            <person name="Bansal K."/>
            <person name="Sharma S."/>
            <person name="Kumar N."/>
            <person name="Patil P.P."/>
            <person name="Chaudhry V."/>
            <person name="Patil P.B."/>
        </authorList>
    </citation>
    <scope>NUCLEOTIDE SEQUENCE [LARGE SCALE GENOMIC DNA]</scope>
    <source>
        <strain evidence="1 2">NS334</strain>
    </source>
</reference>
<organism evidence="1 2">
    <name type="scientific">Sphingomonas endophytica</name>
    <dbReference type="NCBI Taxonomy" id="869719"/>
    <lineage>
        <taxon>Bacteria</taxon>
        <taxon>Pseudomonadati</taxon>
        <taxon>Pseudomonadota</taxon>
        <taxon>Alphaproteobacteria</taxon>
        <taxon>Sphingomonadales</taxon>
        <taxon>Sphingomonadaceae</taxon>
        <taxon>Sphingomonas</taxon>
    </lineage>
</organism>
<name>A0A147I3F3_9SPHN</name>
<proteinExistence type="predicted"/>
<evidence type="ECO:0000313" key="2">
    <source>
        <dbReference type="Proteomes" id="UP000074310"/>
    </source>
</evidence>
<dbReference type="RefSeq" id="WP_058755539.1">
    <property type="nucleotide sequence ID" value="NZ_LDTB01000025.1"/>
</dbReference>
<dbReference type="Proteomes" id="UP000074310">
    <property type="component" value="Unassembled WGS sequence"/>
</dbReference>
<dbReference type="AlphaFoldDB" id="A0A147I3F3"/>
<protein>
    <recommendedName>
        <fullName evidence="3">Tail protein</fullName>
    </recommendedName>
</protein>
<dbReference type="OrthoDB" id="7582630at2"/>
<keyword evidence="2" id="KW-1185">Reference proteome</keyword>
<evidence type="ECO:0008006" key="3">
    <source>
        <dbReference type="Google" id="ProtNLM"/>
    </source>
</evidence>
<evidence type="ECO:0000313" key="1">
    <source>
        <dbReference type="EMBL" id="KTT72621.1"/>
    </source>
</evidence>
<dbReference type="EMBL" id="LDTB01000025">
    <property type="protein sequence ID" value="KTT72621.1"/>
    <property type="molecule type" value="Genomic_DNA"/>
</dbReference>
<comment type="caution">
    <text evidence="1">The sequence shown here is derived from an EMBL/GenBank/DDBJ whole genome shotgun (WGS) entry which is preliminary data.</text>
</comment>
<accession>A0A147I3F3</accession>
<dbReference type="PATRIC" id="fig|869719.3.peg.1373"/>
<gene>
    <name evidence="1" type="ORF">NS334_08480</name>
</gene>
<sequence>MTFRRHVVRGSGRVRKLLRRLPEAVRHEIIVELSVTGRRILAAVRARAPRKSGRLIAGLTQKILTTTLRLQVGLIGSPRGRAKLFYGRIQDLGRTEQIVRVTRHIKARTLVGNNRNGGIRRTVFHISDDRLRRRGPNKGTPIGSPYQMRVRAMEGKRFVTGRYRDLRAELSANLRGIYARALQTIGGRDGD</sequence>